<dbReference type="AlphaFoldDB" id="D1AF62"/>
<gene>
    <name evidence="3" type="ordered locus">Tcur_4077</name>
</gene>
<name>D1AF62_THECD</name>
<evidence type="ECO:0000256" key="1">
    <source>
        <dbReference type="SAM" id="MobiDB-lite"/>
    </source>
</evidence>
<protein>
    <submittedName>
        <fullName evidence="3">Uncharacterized protein</fullName>
    </submittedName>
</protein>
<sequence>MYLVLGLLLALAIAGPLLGADTRDGLDWTPGDFWLRRRVPGRDRPRRSGVERPGKNARTSVPPVMGDGRRTAQVDQTTRCAA</sequence>
<proteinExistence type="predicted"/>
<evidence type="ECO:0000313" key="4">
    <source>
        <dbReference type="Proteomes" id="UP000001918"/>
    </source>
</evidence>
<dbReference type="Proteomes" id="UP000001918">
    <property type="component" value="Chromosome"/>
</dbReference>
<feature type="chain" id="PRO_5038922291" evidence="2">
    <location>
        <begin position="20"/>
        <end position="82"/>
    </location>
</feature>
<organism evidence="3 4">
    <name type="scientific">Thermomonospora curvata (strain ATCC 19995 / DSM 43183 / JCM 3096 / KCTC 9072 / NBRC 15933 / NCIMB 10081 / Henssen B9)</name>
    <dbReference type="NCBI Taxonomy" id="471852"/>
    <lineage>
        <taxon>Bacteria</taxon>
        <taxon>Bacillati</taxon>
        <taxon>Actinomycetota</taxon>
        <taxon>Actinomycetes</taxon>
        <taxon>Streptosporangiales</taxon>
        <taxon>Thermomonosporaceae</taxon>
        <taxon>Thermomonospora</taxon>
    </lineage>
</organism>
<feature type="signal peptide" evidence="2">
    <location>
        <begin position="1"/>
        <end position="19"/>
    </location>
</feature>
<dbReference type="EMBL" id="CP001738">
    <property type="protein sequence ID" value="ACY99606.1"/>
    <property type="molecule type" value="Genomic_DNA"/>
</dbReference>
<feature type="region of interest" description="Disordered" evidence="1">
    <location>
        <begin position="37"/>
        <end position="82"/>
    </location>
</feature>
<dbReference type="HOGENOM" id="CLU_2557175_0_0_11"/>
<dbReference type="RefSeq" id="WP_012854390.1">
    <property type="nucleotide sequence ID" value="NC_013510.1"/>
</dbReference>
<keyword evidence="4" id="KW-1185">Reference proteome</keyword>
<accession>D1AF62</accession>
<keyword evidence="2" id="KW-0732">Signal</keyword>
<reference evidence="3 4" key="1">
    <citation type="journal article" date="2011" name="Stand. Genomic Sci.">
        <title>Complete genome sequence of Thermomonospora curvata type strain (B9).</title>
        <authorList>
            <person name="Chertkov O."/>
            <person name="Sikorski J."/>
            <person name="Nolan M."/>
            <person name="Lapidus A."/>
            <person name="Lucas S."/>
            <person name="Del Rio T.G."/>
            <person name="Tice H."/>
            <person name="Cheng J.F."/>
            <person name="Goodwin L."/>
            <person name="Pitluck S."/>
            <person name="Liolios K."/>
            <person name="Ivanova N."/>
            <person name="Mavromatis K."/>
            <person name="Mikhailova N."/>
            <person name="Ovchinnikova G."/>
            <person name="Pati A."/>
            <person name="Chen A."/>
            <person name="Palaniappan K."/>
            <person name="Djao O.D."/>
            <person name="Land M."/>
            <person name="Hauser L."/>
            <person name="Chang Y.J."/>
            <person name="Jeffries C.D."/>
            <person name="Brettin T."/>
            <person name="Han C."/>
            <person name="Detter J.C."/>
            <person name="Rohde M."/>
            <person name="Goker M."/>
            <person name="Woyke T."/>
            <person name="Bristow J."/>
            <person name="Eisen J.A."/>
            <person name="Markowitz V."/>
            <person name="Hugenholtz P."/>
            <person name="Klenk H.P."/>
            <person name="Kyrpides N.C."/>
        </authorList>
    </citation>
    <scope>NUCLEOTIDE SEQUENCE [LARGE SCALE GENOMIC DNA]</scope>
    <source>
        <strain evidence="4">ATCC 19995 / DSM 43183 / JCM 3096 / KCTC 9072 / NBRC 15933 / NCIMB 10081 / Henssen B9</strain>
    </source>
</reference>
<feature type="compositionally biased region" description="Basic and acidic residues" evidence="1">
    <location>
        <begin position="40"/>
        <end position="54"/>
    </location>
</feature>
<feature type="compositionally biased region" description="Polar residues" evidence="1">
    <location>
        <begin position="73"/>
        <end position="82"/>
    </location>
</feature>
<evidence type="ECO:0000256" key="2">
    <source>
        <dbReference type="SAM" id="SignalP"/>
    </source>
</evidence>
<dbReference type="KEGG" id="tcu:Tcur_4077"/>
<evidence type="ECO:0000313" key="3">
    <source>
        <dbReference type="EMBL" id="ACY99606.1"/>
    </source>
</evidence>